<keyword evidence="5 6" id="KW-0663">Pyridoxal phosphate</keyword>
<accession>A0AAJ1BZN4</accession>
<dbReference type="NCBIfam" id="NF005447">
    <property type="entry name" value="PRK07036.1"/>
    <property type="match status" value="1"/>
</dbReference>
<dbReference type="AlphaFoldDB" id="A0AAJ1BZN4"/>
<dbReference type="InterPro" id="IPR005814">
    <property type="entry name" value="Aminotrans_3"/>
</dbReference>
<comment type="cofactor">
    <cofactor evidence="1">
        <name>pyridoxal 5'-phosphate</name>
        <dbReference type="ChEBI" id="CHEBI:597326"/>
    </cofactor>
</comment>
<dbReference type="CDD" id="cd00610">
    <property type="entry name" value="OAT_like"/>
    <property type="match status" value="1"/>
</dbReference>
<dbReference type="Proteomes" id="UP001155380">
    <property type="component" value="Unassembled WGS sequence"/>
</dbReference>
<dbReference type="SUPFAM" id="SSF53383">
    <property type="entry name" value="PLP-dependent transferases"/>
    <property type="match status" value="1"/>
</dbReference>
<dbReference type="PROSITE" id="PS00600">
    <property type="entry name" value="AA_TRANSFER_CLASS_3"/>
    <property type="match status" value="1"/>
</dbReference>
<evidence type="ECO:0000256" key="5">
    <source>
        <dbReference type="ARBA" id="ARBA00022898"/>
    </source>
</evidence>
<dbReference type="InterPro" id="IPR015421">
    <property type="entry name" value="PyrdxlP-dep_Trfase_major"/>
</dbReference>
<evidence type="ECO:0000313" key="8">
    <source>
        <dbReference type="Proteomes" id="UP001155380"/>
    </source>
</evidence>
<evidence type="ECO:0000256" key="6">
    <source>
        <dbReference type="RuleBase" id="RU003560"/>
    </source>
</evidence>
<dbReference type="Pfam" id="PF00202">
    <property type="entry name" value="Aminotran_3"/>
    <property type="match status" value="1"/>
</dbReference>
<dbReference type="GO" id="GO:0030170">
    <property type="term" value="F:pyridoxal phosphate binding"/>
    <property type="evidence" value="ECO:0007669"/>
    <property type="project" value="InterPro"/>
</dbReference>
<dbReference type="InterPro" id="IPR015424">
    <property type="entry name" value="PyrdxlP-dep_Trfase"/>
</dbReference>
<dbReference type="Gene3D" id="3.40.640.10">
    <property type="entry name" value="Type I PLP-dependent aspartate aminotransferase-like (Major domain)"/>
    <property type="match status" value="1"/>
</dbReference>
<dbReference type="PANTHER" id="PTHR43094">
    <property type="entry name" value="AMINOTRANSFERASE"/>
    <property type="match status" value="1"/>
</dbReference>
<proteinExistence type="inferred from homology"/>
<organism evidence="7 8">
    <name type="scientific">Ciceribacter sichuanensis</name>
    <dbReference type="NCBI Taxonomy" id="2949647"/>
    <lineage>
        <taxon>Bacteria</taxon>
        <taxon>Pseudomonadati</taxon>
        <taxon>Pseudomonadota</taxon>
        <taxon>Alphaproteobacteria</taxon>
        <taxon>Hyphomicrobiales</taxon>
        <taxon>Rhizobiaceae</taxon>
        <taxon>Ciceribacter</taxon>
    </lineage>
</organism>
<dbReference type="Gene3D" id="3.90.1150.10">
    <property type="entry name" value="Aspartate Aminotransferase, domain 1"/>
    <property type="match status" value="1"/>
</dbReference>
<dbReference type="InterPro" id="IPR049704">
    <property type="entry name" value="Aminotrans_3_PPA_site"/>
</dbReference>
<dbReference type="PANTHER" id="PTHR43094:SF1">
    <property type="entry name" value="AMINOTRANSFERASE CLASS-III"/>
    <property type="match status" value="1"/>
</dbReference>
<evidence type="ECO:0000256" key="1">
    <source>
        <dbReference type="ARBA" id="ARBA00001933"/>
    </source>
</evidence>
<comment type="caution">
    <text evidence="7">The sequence shown here is derived from an EMBL/GenBank/DDBJ whole genome shotgun (WGS) entry which is preliminary data.</text>
</comment>
<name>A0AAJ1BZN4_9HYPH</name>
<evidence type="ECO:0000313" key="7">
    <source>
        <dbReference type="EMBL" id="MCO5959124.1"/>
    </source>
</evidence>
<evidence type="ECO:0000256" key="3">
    <source>
        <dbReference type="ARBA" id="ARBA00022576"/>
    </source>
</evidence>
<dbReference type="PIRSF" id="PIRSF000521">
    <property type="entry name" value="Transaminase_4ab_Lys_Orn"/>
    <property type="match status" value="1"/>
</dbReference>
<dbReference type="EMBL" id="JAMXLX010000007">
    <property type="protein sequence ID" value="MCO5959124.1"/>
    <property type="molecule type" value="Genomic_DNA"/>
</dbReference>
<keyword evidence="3 7" id="KW-0032">Aminotransferase</keyword>
<dbReference type="RefSeq" id="WP_250914289.1">
    <property type="nucleotide sequence ID" value="NZ_JAMXLX010000007.1"/>
</dbReference>
<evidence type="ECO:0000256" key="2">
    <source>
        <dbReference type="ARBA" id="ARBA00008954"/>
    </source>
</evidence>
<protein>
    <submittedName>
        <fullName evidence="7">Aminotransferase</fullName>
    </submittedName>
</protein>
<dbReference type="GO" id="GO:0008483">
    <property type="term" value="F:transaminase activity"/>
    <property type="evidence" value="ECO:0007669"/>
    <property type="project" value="UniProtKB-KW"/>
</dbReference>
<keyword evidence="4" id="KW-0808">Transferase</keyword>
<dbReference type="FunFam" id="3.40.640.10:FF:000014">
    <property type="entry name" value="Adenosylmethionine-8-amino-7-oxononanoate aminotransferase, probable"/>
    <property type="match status" value="1"/>
</dbReference>
<dbReference type="InterPro" id="IPR015422">
    <property type="entry name" value="PyrdxlP-dep_Trfase_small"/>
</dbReference>
<reference evidence="7" key="1">
    <citation type="submission" date="2022-06" db="EMBL/GenBank/DDBJ databases">
        <authorList>
            <person name="Sun Q."/>
        </authorList>
    </citation>
    <scope>NUCLEOTIDE SEQUENCE</scope>
    <source>
        <strain evidence="7">S101</strain>
    </source>
</reference>
<evidence type="ECO:0000256" key="4">
    <source>
        <dbReference type="ARBA" id="ARBA00022679"/>
    </source>
</evidence>
<gene>
    <name evidence="7" type="ORF">NBH21_20280</name>
</gene>
<comment type="similarity">
    <text evidence="2 6">Belongs to the class-III pyridoxal-phosphate-dependent aminotransferase family.</text>
</comment>
<sequence>MYIEKGSQWNAAELETAAHEHLISPAEEMAKLGTSGGRPMFASADGVYIWDNRGHKLLDGPGGMWCTQVGYNSKPIADAISAQALRLCYNSPWYSLSGPAAELSKHISDFAPGDLNHVFFTTGGSSAVDSALRFVQFYNNVLGRPTKKAIICRIDGYHGSTHLTAACSGRAGNRPNFDLALENVSFISAPNVFRRPKGMTEAQFLDHLIAEFEERVNTLGPDNVGAFLAEPLLASGGILIPPKGYHARILEICRKHDILYISDEVVTGFGRCGHWFASEEVFDIVPDIITFAKGVTSGYVPLGGFVISDKVLSRVSGENAKGSYYTNGYTYSGHPVSCAAALANIEVFEKDNILEHVRDIAPYFQEKLQELTALPLVGDVRGTGLLGCVECVTNPEDTEASDFDKQVALRVDRYCYEGGLIVRPIGSMCVLSPALIITKEQIDEMVRILRDSIVKVQNELKAEGLWG</sequence>